<dbReference type="HOGENOM" id="CLU_2908622_0_0_1"/>
<name>K7N3R4_SOYBN</name>
<dbReference type="Gramene" id="KRG91537">
    <property type="protein sequence ID" value="KRG91537"/>
    <property type="gene ID" value="GLYMA_20G160000"/>
</dbReference>
<reference evidence="2" key="3">
    <citation type="submission" date="2018-07" db="EMBL/GenBank/DDBJ databases">
        <title>WGS assembly of Glycine max.</title>
        <authorList>
            <person name="Schmutz J."/>
            <person name="Cannon S."/>
            <person name="Schlueter J."/>
            <person name="Ma J."/>
            <person name="Mitros T."/>
            <person name="Nelson W."/>
            <person name="Hyten D."/>
            <person name="Song Q."/>
            <person name="Thelen J."/>
            <person name="Cheng J."/>
            <person name="Xu D."/>
            <person name="Hellsten U."/>
            <person name="May G."/>
            <person name="Yu Y."/>
            <person name="Sakurai T."/>
            <person name="Umezawa T."/>
            <person name="Bhattacharyya M."/>
            <person name="Sandhu D."/>
            <person name="Valliyodan B."/>
            <person name="Lindquist E."/>
            <person name="Peto M."/>
            <person name="Grant D."/>
            <person name="Shu S."/>
            <person name="Goodstein D."/>
            <person name="Barry K."/>
            <person name="Futrell-Griggs M."/>
            <person name="Abernathy B."/>
            <person name="Du J."/>
            <person name="Tian Z."/>
            <person name="Zhu L."/>
            <person name="Gill N."/>
            <person name="Joshi T."/>
            <person name="Libault M."/>
            <person name="Sethuraman A."/>
            <person name="Zhang X."/>
            <person name="Shinozaki K."/>
            <person name="Nguyen H."/>
            <person name="Wing R."/>
            <person name="Cregan P."/>
            <person name="Specht J."/>
            <person name="Grimwood J."/>
            <person name="Rokhsar D."/>
            <person name="Stacey G."/>
            <person name="Shoemaker R."/>
            <person name="Jackson S."/>
        </authorList>
    </citation>
    <scope>NUCLEOTIDE SEQUENCE</scope>
    <source>
        <tissue evidence="2">Callus</tissue>
    </source>
</reference>
<dbReference type="AlphaFoldDB" id="K7N3R4"/>
<reference evidence="3" key="2">
    <citation type="submission" date="2018-02" db="UniProtKB">
        <authorList>
            <consortium name="EnsemblPlants"/>
        </authorList>
    </citation>
    <scope>IDENTIFICATION</scope>
    <source>
        <strain evidence="3">Williams 82</strain>
    </source>
</reference>
<evidence type="ECO:0000313" key="2">
    <source>
        <dbReference type="EMBL" id="KRG91537.1"/>
    </source>
</evidence>
<reference evidence="2 3" key="1">
    <citation type="journal article" date="2010" name="Nature">
        <title>Genome sequence of the palaeopolyploid soybean.</title>
        <authorList>
            <person name="Schmutz J."/>
            <person name="Cannon S.B."/>
            <person name="Schlueter J."/>
            <person name="Ma J."/>
            <person name="Mitros T."/>
            <person name="Nelson W."/>
            <person name="Hyten D.L."/>
            <person name="Song Q."/>
            <person name="Thelen J.J."/>
            <person name="Cheng J."/>
            <person name="Xu D."/>
            <person name="Hellsten U."/>
            <person name="May G.D."/>
            <person name="Yu Y."/>
            <person name="Sakurai T."/>
            <person name="Umezawa T."/>
            <person name="Bhattacharyya M.K."/>
            <person name="Sandhu D."/>
            <person name="Valliyodan B."/>
            <person name="Lindquist E."/>
            <person name="Peto M."/>
            <person name="Grant D."/>
            <person name="Shu S."/>
            <person name="Goodstein D."/>
            <person name="Barry K."/>
            <person name="Futrell-Griggs M."/>
            <person name="Abernathy B."/>
            <person name="Du J."/>
            <person name="Tian Z."/>
            <person name="Zhu L."/>
            <person name="Gill N."/>
            <person name="Joshi T."/>
            <person name="Libault M."/>
            <person name="Sethuraman A."/>
            <person name="Zhang X.-C."/>
            <person name="Shinozaki K."/>
            <person name="Nguyen H.T."/>
            <person name="Wing R.A."/>
            <person name="Cregan P."/>
            <person name="Specht J."/>
            <person name="Grimwood J."/>
            <person name="Rokhsar D."/>
            <person name="Stacey G."/>
            <person name="Shoemaker R.C."/>
            <person name="Jackson S.A."/>
        </authorList>
    </citation>
    <scope>NUCLEOTIDE SEQUENCE [LARGE SCALE GENOMIC DNA]</scope>
    <source>
        <strain evidence="3">cv. Williams 82</strain>
        <tissue evidence="2">Callus</tissue>
    </source>
</reference>
<evidence type="ECO:0000313" key="4">
    <source>
        <dbReference type="Proteomes" id="UP000008827"/>
    </source>
</evidence>
<proteinExistence type="predicted"/>
<feature type="region of interest" description="Disordered" evidence="1">
    <location>
        <begin position="1"/>
        <end position="29"/>
    </location>
</feature>
<organism evidence="3">
    <name type="scientific">Glycine max</name>
    <name type="common">Soybean</name>
    <name type="synonym">Glycine hispida</name>
    <dbReference type="NCBI Taxonomy" id="3847"/>
    <lineage>
        <taxon>Eukaryota</taxon>
        <taxon>Viridiplantae</taxon>
        <taxon>Streptophyta</taxon>
        <taxon>Embryophyta</taxon>
        <taxon>Tracheophyta</taxon>
        <taxon>Spermatophyta</taxon>
        <taxon>Magnoliopsida</taxon>
        <taxon>eudicotyledons</taxon>
        <taxon>Gunneridae</taxon>
        <taxon>Pentapetalae</taxon>
        <taxon>rosids</taxon>
        <taxon>fabids</taxon>
        <taxon>Fabales</taxon>
        <taxon>Fabaceae</taxon>
        <taxon>Papilionoideae</taxon>
        <taxon>50 kb inversion clade</taxon>
        <taxon>NPAAA clade</taxon>
        <taxon>indigoferoid/millettioid clade</taxon>
        <taxon>Phaseoleae</taxon>
        <taxon>Glycine</taxon>
        <taxon>Glycine subgen. Soja</taxon>
    </lineage>
</organism>
<dbReference type="EnsemblPlants" id="KRG91537">
    <property type="protein sequence ID" value="KRG91537"/>
    <property type="gene ID" value="GLYMA_20G160000"/>
</dbReference>
<keyword evidence="4" id="KW-1185">Reference proteome</keyword>
<accession>K7N3R4</accession>
<dbReference type="InParanoid" id="K7N3R4"/>
<evidence type="ECO:0000313" key="3">
    <source>
        <dbReference type="EnsemblPlants" id="KRG91537"/>
    </source>
</evidence>
<dbReference type="Proteomes" id="UP000008827">
    <property type="component" value="Chromosome 20"/>
</dbReference>
<sequence length="62" mass="7015">MAFRNQPIINHPSHGGLTPFSPPSPLFQTPPKNNTATYSFYSFSTQLVNYTSKMQTTHTQQK</sequence>
<protein>
    <submittedName>
        <fullName evidence="2 3">Uncharacterized protein</fullName>
    </submittedName>
</protein>
<dbReference type="PaxDb" id="3847-GLYMA20G29940.1"/>
<dbReference type="EMBL" id="CM000853">
    <property type="protein sequence ID" value="KRG91537.1"/>
    <property type="molecule type" value="Genomic_DNA"/>
</dbReference>
<gene>
    <name evidence="2" type="ORF">GLYMA_20G160000</name>
</gene>
<evidence type="ECO:0000256" key="1">
    <source>
        <dbReference type="SAM" id="MobiDB-lite"/>
    </source>
</evidence>